<feature type="non-terminal residue" evidence="2">
    <location>
        <position position="1"/>
    </location>
</feature>
<reference evidence="3" key="1">
    <citation type="submission" date="2018-02" db="EMBL/GenBank/DDBJ databases">
        <title>Genome sequencing of Solimonas sp. HR-BB.</title>
        <authorList>
            <person name="Lee Y."/>
            <person name="Jeon C.O."/>
        </authorList>
    </citation>
    <scope>NUCLEOTIDE SEQUENCE [LARGE SCALE GENOMIC DNA]</scope>
    <source>
        <strain evidence="3">HR-E</strain>
    </source>
</reference>
<protein>
    <submittedName>
        <fullName evidence="2">Uncharacterized protein</fullName>
    </submittedName>
</protein>
<dbReference type="AlphaFoldDB" id="A0A2P6AQ60"/>
<feature type="region of interest" description="Disordered" evidence="1">
    <location>
        <begin position="52"/>
        <end position="73"/>
    </location>
</feature>
<comment type="caution">
    <text evidence="2">The sequence shown here is derived from an EMBL/GenBank/DDBJ whole genome shotgun (WGS) entry which is preliminary data.</text>
</comment>
<keyword evidence="3" id="KW-1185">Reference proteome</keyword>
<name>A0A2P6AQ60_9GAMM</name>
<organism evidence="2 3">
    <name type="scientific">Amnimonas aquatica</name>
    <dbReference type="NCBI Taxonomy" id="2094561"/>
    <lineage>
        <taxon>Bacteria</taxon>
        <taxon>Pseudomonadati</taxon>
        <taxon>Pseudomonadota</taxon>
        <taxon>Gammaproteobacteria</taxon>
        <taxon>Moraxellales</taxon>
        <taxon>Moraxellaceae</taxon>
        <taxon>Amnimonas</taxon>
    </lineage>
</organism>
<evidence type="ECO:0000313" key="3">
    <source>
        <dbReference type="Proteomes" id="UP000243900"/>
    </source>
</evidence>
<dbReference type="Proteomes" id="UP000243900">
    <property type="component" value="Unassembled WGS sequence"/>
</dbReference>
<sequence length="73" mass="7482">LLSGYLHGYAYDHGGLDTRYPLSELEAMADITARARATGADDDFSAAIRAGIPRLPPDAAGGEAGRAPGAGRP</sequence>
<dbReference type="EMBL" id="PTQZ01000385">
    <property type="protein sequence ID" value="PQA26295.1"/>
    <property type="molecule type" value="Genomic_DNA"/>
</dbReference>
<proteinExistence type="predicted"/>
<evidence type="ECO:0000313" key="2">
    <source>
        <dbReference type="EMBL" id="PQA26295.1"/>
    </source>
</evidence>
<accession>A0A2P6AQ60</accession>
<gene>
    <name evidence="2" type="ORF">C5O18_10210</name>
</gene>
<evidence type="ECO:0000256" key="1">
    <source>
        <dbReference type="SAM" id="MobiDB-lite"/>
    </source>
</evidence>
<feature type="compositionally biased region" description="Low complexity" evidence="1">
    <location>
        <begin position="57"/>
        <end position="73"/>
    </location>
</feature>